<dbReference type="Gene3D" id="3.40.1210.10">
    <property type="entry name" value="Survival protein SurE-like phosphatase/nucleotidase"/>
    <property type="match status" value="1"/>
</dbReference>
<evidence type="ECO:0000256" key="3">
    <source>
        <dbReference type="ARBA" id="ARBA00004496"/>
    </source>
</evidence>
<dbReference type="InterPro" id="IPR030048">
    <property type="entry name" value="SurE"/>
</dbReference>
<dbReference type="GO" id="GO:0046872">
    <property type="term" value="F:metal ion binding"/>
    <property type="evidence" value="ECO:0007669"/>
    <property type="project" value="UniProtKB-UniRule"/>
</dbReference>
<dbReference type="PANTHER" id="PTHR30457">
    <property type="entry name" value="5'-NUCLEOTIDASE SURE"/>
    <property type="match status" value="1"/>
</dbReference>
<feature type="binding site" evidence="9">
    <location>
        <position position="19"/>
    </location>
    <ligand>
        <name>a divalent metal cation</name>
        <dbReference type="ChEBI" id="CHEBI:60240"/>
    </ligand>
</feature>
<evidence type="ECO:0000256" key="7">
    <source>
        <dbReference type="ARBA" id="ARBA00022741"/>
    </source>
</evidence>
<proteinExistence type="inferred from homology"/>
<feature type="binding site" evidence="9">
    <location>
        <position position="50"/>
    </location>
    <ligand>
        <name>a divalent metal cation</name>
        <dbReference type="ChEBI" id="CHEBI:60240"/>
    </ligand>
</feature>
<dbReference type="NCBIfam" id="TIGR00087">
    <property type="entry name" value="surE"/>
    <property type="match status" value="1"/>
</dbReference>
<dbReference type="GO" id="GO:0004309">
    <property type="term" value="F:exopolyphosphatase activity"/>
    <property type="evidence" value="ECO:0007669"/>
    <property type="project" value="TreeGrafter"/>
</dbReference>
<organism evidence="11 12">
    <name type="scientific">Vineibacter terrae</name>
    <dbReference type="NCBI Taxonomy" id="2586908"/>
    <lineage>
        <taxon>Bacteria</taxon>
        <taxon>Pseudomonadati</taxon>
        <taxon>Pseudomonadota</taxon>
        <taxon>Alphaproteobacteria</taxon>
        <taxon>Hyphomicrobiales</taxon>
        <taxon>Vineibacter</taxon>
    </lineage>
</organism>
<comment type="subcellular location">
    <subcellularLocation>
        <location evidence="3 9">Cytoplasm</location>
    </subcellularLocation>
</comment>
<evidence type="ECO:0000256" key="4">
    <source>
        <dbReference type="ARBA" id="ARBA00011062"/>
    </source>
</evidence>
<comment type="similarity">
    <text evidence="4 9">Belongs to the SurE nucleotidase family.</text>
</comment>
<dbReference type="EMBL" id="VDUZ01000042">
    <property type="protein sequence ID" value="TXL71520.1"/>
    <property type="molecule type" value="Genomic_DNA"/>
</dbReference>
<evidence type="ECO:0000313" key="12">
    <source>
        <dbReference type="Proteomes" id="UP000321638"/>
    </source>
</evidence>
<dbReference type="EC" id="3.1.3.5" evidence="9"/>
<comment type="caution">
    <text evidence="11">The sequence shown here is derived from an EMBL/GenBank/DDBJ whole genome shotgun (WGS) entry which is preliminary data.</text>
</comment>
<evidence type="ECO:0000313" key="11">
    <source>
        <dbReference type="EMBL" id="TXL71520.1"/>
    </source>
</evidence>
<keyword evidence="12" id="KW-1185">Reference proteome</keyword>
<dbReference type="GO" id="GO:0000166">
    <property type="term" value="F:nucleotide binding"/>
    <property type="evidence" value="ECO:0007669"/>
    <property type="project" value="UniProtKB-KW"/>
</dbReference>
<feature type="binding site" evidence="9">
    <location>
        <position position="103"/>
    </location>
    <ligand>
        <name>a divalent metal cation</name>
        <dbReference type="ChEBI" id="CHEBI:60240"/>
    </ligand>
</feature>
<keyword evidence="5 9" id="KW-0963">Cytoplasm</keyword>
<dbReference type="OrthoDB" id="9780815at2"/>
<evidence type="ECO:0000256" key="9">
    <source>
        <dbReference type="HAMAP-Rule" id="MF_00060"/>
    </source>
</evidence>
<keyword evidence="7 9" id="KW-0547">Nucleotide-binding</keyword>
<protein>
    <recommendedName>
        <fullName evidence="9">5'-nucleotidase SurE</fullName>
        <ecNumber evidence="9">3.1.3.5</ecNumber>
    </recommendedName>
    <alternativeName>
        <fullName evidence="9">Nucleoside 5'-monophosphate phosphohydrolase</fullName>
    </alternativeName>
</protein>
<feature type="domain" description="Survival protein SurE-like phosphatase/nucleotidase" evidence="10">
    <location>
        <begin position="13"/>
        <end position="194"/>
    </location>
</feature>
<sequence length="262" mass="28600">MAFPPLDPAKARILVTNDDGINAPGLVSLFEIARALSSDVWVVAPETNQSGAAHSLSLSKPLRAREVSEGKWAVDGTPTDCVLFAVRHLMGDKPPTLVLSGVNRGTNLADDVTYSGTIAAAMEGCLLGIRSIAMSQAYAHPNPVKWETAERHGADVVRRVLAVDWSNEALINVNFPDVDADAVTGMEVTRQGQRGFGGHILERLDPRGTPYYWINYTPTEKDLVPGTDIEALRRGAISINPLHLDLTHETMRRRLREAFSRK</sequence>
<dbReference type="RefSeq" id="WP_147850590.1">
    <property type="nucleotide sequence ID" value="NZ_DATAJT010000461.1"/>
</dbReference>
<evidence type="ECO:0000256" key="2">
    <source>
        <dbReference type="ARBA" id="ARBA00001946"/>
    </source>
</evidence>
<gene>
    <name evidence="9 11" type="primary">surE</name>
    <name evidence="11" type="ORF">FHP25_29510</name>
</gene>
<name>A0A5C8PDQ9_9HYPH</name>
<dbReference type="SUPFAM" id="SSF64167">
    <property type="entry name" value="SurE-like"/>
    <property type="match status" value="1"/>
</dbReference>
<dbReference type="Proteomes" id="UP000321638">
    <property type="component" value="Unassembled WGS sequence"/>
</dbReference>
<comment type="catalytic activity">
    <reaction evidence="1 9">
        <text>a ribonucleoside 5'-phosphate + H2O = a ribonucleoside + phosphate</text>
        <dbReference type="Rhea" id="RHEA:12484"/>
        <dbReference type="ChEBI" id="CHEBI:15377"/>
        <dbReference type="ChEBI" id="CHEBI:18254"/>
        <dbReference type="ChEBI" id="CHEBI:43474"/>
        <dbReference type="ChEBI" id="CHEBI:58043"/>
        <dbReference type="EC" id="3.1.3.5"/>
    </reaction>
</comment>
<evidence type="ECO:0000256" key="8">
    <source>
        <dbReference type="ARBA" id="ARBA00022801"/>
    </source>
</evidence>
<dbReference type="NCBIfam" id="NF001490">
    <property type="entry name" value="PRK00346.1-4"/>
    <property type="match status" value="1"/>
</dbReference>
<dbReference type="AlphaFoldDB" id="A0A5C8PDQ9"/>
<dbReference type="Pfam" id="PF01975">
    <property type="entry name" value="SurE"/>
    <property type="match status" value="1"/>
</dbReference>
<dbReference type="FunFam" id="3.40.1210.10:FF:000001">
    <property type="entry name" value="5'/3'-nucleotidase SurE"/>
    <property type="match status" value="1"/>
</dbReference>
<dbReference type="HAMAP" id="MF_00060">
    <property type="entry name" value="SurE"/>
    <property type="match status" value="1"/>
</dbReference>
<dbReference type="GO" id="GO:0005737">
    <property type="term" value="C:cytoplasm"/>
    <property type="evidence" value="ECO:0007669"/>
    <property type="project" value="UniProtKB-SubCell"/>
</dbReference>
<feature type="binding site" evidence="9">
    <location>
        <position position="18"/>
    </location>
    <ligand>
        <name>a divalent metal cation</name>
        <dbReference type="ChEBI" id="CHEBI:60240"/>
    </ligand>
</feature>
<comment type="cofactor">
    <cofactor evidence="9">
        <name>a divalent metal cation</name>
        <dbReference type="ChEBI" id="CHEBI:60240"/>
    </cofactor>
    <text evidence="9">Binds 1 divalent metal cation per subunit.</text>
</comment>
<accession>A0A5C8PDQ9</accession>
<evidence type="ECO:0000256" key="6">
    <source>
        <dbReference type="ARBA" id="ARBA00022723"/>
    </source>
</evidence>
<dbReference type="PANTHER" id="PTHR30457:SF12">
    <property type="entry name" value="5'_3'-NUCLEOTIDASE SURE"/>
    <property type="match status" value="1"/>
</dbReference>
<dbReference type="InterPro" id="IPR002828">
    <property type="entry name" value="SurE-like_Pase/nucleotidase"/>
</dbReference>
<dbReference type="GO" id="GO:0008253">
    <property type="term" value="F:5'-nucleotidase activity"/>
    <property type="evidence" value="ECO:0007669"/>
    <property type="project" value="UniProtKB-UniRule"/>
</dbReference>
<evidence type="ECO:0000256" key="1">
    <source>
        <dbReference type="ARBA" id="ARBA00000815"/>
    </source>
</evidence>
<evidence type="ECO:0000259" key="10">
    <source>
        <dbReference type="Pfam" id="PF01975"/>
    </source>
</evidence>
<comment type="cofactor">
    <cofactor evidence="2">
        <name>Mg(2+)</name>
        <dbReference type="ChEBI" id="CHEBI:18420"/>
    </cofactor>
</comment>
<keyword evidence="8 9" id="KW-0378">Hydrolase</keyword>
<comment type="function">
    <text evidence="9">Nucleotidase that shows phosphatase activity on nucleoside 5'-monophosphates.</text>
</comment>
<dbReference type="GO" id="GO:0008254">
    <property type="term" value="F:3'-nucleotidase activity"/>
    <property type="evidence" value="ECO:0007669"/>
    <property type="project" value="TreeGrafter"/>
</dbReference>
<dbReference type="InterPro" id="IPR036523">
    <property type="entry name" value="SurE-like_sf"/>
</dbReference>
<reference evidence="11 12" key="1">
    <citation type="submission" date="2019-06" db="EMBL/GenBank/DDBJ databases">
        <title>New taxonomy in bacterial strain CC-CFT640, isolated from vineyard.</title>
        <authorList>
            <person name="Lin S.-Y."/>
            <person name="Tsai C.-F."/>
            <person name="Young C.-C."/>
        </authorList>
    </citation>
    <scope>NUCLEOTIDE SEQUENCE [LARGE SCALE GENOMIC DNA]</scope>
    <source>
        <strain evidence="11 12">CC-CFT640</strain>
    </source>
</reference>
<keyword evidence="6 9" id="KW-0479">Metal-binding</keyword>
<evidence type="ECO:0000256" key="5">
    <source>
        <dbReference type="ARBA" id="ARBA00022490"/>
    </source>
</evidence>